<dbReference type="EMBL" id="LSRX01000470">
    <property type="protein sequence ID" value="OLP96359.1"/>
    <property type="molecule type" value="Genomic_DNA"/>
</dbReference>
<keyword evidence="3" id="KW-1185">Reference proteome</keyword>
<proteinExistence type="predicted"/>
<sequence>MNEPPERRSDFGGGGDDSTTTTAGTGSGYPYADGFPGYGGIKGALDMLDVAIGPLTTGLKHLHKAVDGSSRDQHDMEEKSGITGALRLLDKAVTPIRLAWKRMHKATYGSARHGNGDDSEGADESMTGAVPADAMKAVGAESADATQALGACDSTLLGICSLGDAESCSLKGARRLAEVYCRHAVCGGSSLLQTDSDDVSWLQTQQSSESRELRTHVEVETSESCRTEEQYCRMLCEHAFSWSDDEEEDCKQDCQSDFGKYEAVLAKFREGSCCPS</sequence>
<evidence type="ECO:0000313" key="2">
    <source>
        <dbReference type="EMBL" id="OLP96359.1"/>
    </source>
</evidence>
<feature type="compositionally biased region" description="Basic and acidic residues" evidence="1">
    <location>
        <begin position="1"/>
        <end position="10"/>
    </location>
</feature>
<feature type="region of interest" description="Disordered" evidence="1">
    <location>
        <begin position="1"/>
        <end position="29"/>
    </location>
</feature>
<evidence type="ECO:0000313" key="3">
    <source>
        <dbReference type="Proteomes" id="UP000186817"/>
    </source>
</evidence>
<accession>A0A1Q9DMI6</accession>
<gene>
    <name evidence="2" type="ORF">AK812_SmicGene21430</name>
</gene>
<comment type="caution">
    <text evidence="2">The sequence shown here is derived from an EMBL/GenBank/DDBJ whole genome shotgun (WGS) entry which is preliminary data.</text>
</comment>
<reference evidence="2 3" key="1">
    <citation type="submission" date="2016-02" db="EMBL/GenBank/DDBJ databases">
        <title>Genome analysis of coral dinoflagellate symbionts highlights evolutionary adaptations to a symbiotic lifestyle.</title>
        <authorList>
            <person name="Aranda M."/>
            <person name="Li Y."/>
            <person name="Liew Y.J."/>
            <person name="Baumgarten S."/>
            <person name="Simakov O."/>
            <person name="Wilson M."/>
            <person name="Piel J."/>
            <person name="Ashoor H."/>
            <person name="Bougouffa S."/>
            <person name="Bajic V.B."/>
            <person name="Ryu T."/>
            <person name="Ravasi T."/>
            <person name="Bayer T."/>
            <person name="Micklem G."/>
            <person name="Kim H."/>
            <person name="Bhak J."/>
            <person name="Lajeunesse T.C."/>
            <person name="Voolstra C.R."/>
        </authorList>
    </citation>
    <scope>NUCLEOTIDE SEQUENCE [LARGE SCALE GENOMIC DNA]</scope>
    <source>
        <strain evidence="2 3">CCMP2467</strain>
    </source>
</reference>
<name>A0A1Q9DMI6_SYMMI</name>
<organism evidence="2 3">
    <name type="scientific">Symbiodinium microadriaticum</name>
    <name type="common">Dinoflagellate</name>
    <name type="synonym">Zooxanthella microadriatica</name>
    <dbReference type="NCBI Taxonomy" id="2951"/>
    <lineage>
        <taxon>Eukaryota</taxon>
        <taxon>Sar</taxon>
        <taxon>Alveolata</taxon>
        <taxon>Dinophyceae</taxon>
        <taxon>Suessiales</taxon>
        <taxon>Symbiodiniaceae</taxon>
        <taxon>Symbiodinium</taxon>
    </lineage>
</organism>
<protein>
    <submittedName>
        <fullName evidence="2">Uncharacterized protein</fullName>
    </submittedName>
</protein>
<dbReference type="Proteomes" id="UP000186817">
    <property type="component" value="Unassembled WGS sequence"/>
</dbReference>
<evidence type="ECO:0000256" key="1">
    <source>
        <dbReference type="SAM" id="MobiDB-lite"/>
    </source>
</evidence>
<dbReference type="AlphaFoldDB" id="A0A1Q9DMI6"/>